<evidence type="ECO:0000313" key="2">
    <source>
        <dbReference type="Proteomes" id="UP000036681"/>
    </source>
</evidence>
<dbReference type="AlphaFoldDB" id="A0A0M3HVU4"/>
<evidence type="ECO:0000313" key="3">
    <source>
        <dbReference type="WBParaSite" id="ALUE_0000714101-mRNA-1"/>
    </source>
</evidence>
<evidence type="ECO:0000259" key="1">
    <source>
        <dbReference type="PROSITE" id="PS51029"/>
    </source>
</evidence>
<proteinExistence type="predicted"/>
<dbReference type="PANTHER" id="PTHR12243:SF67">
    <property type="entry name" value="COREPRESSOR OF PANGOLIN, ISOFORM A-RELATED"/>
    <property type="match status" value="1"/>
</dbReference>
<dbReference type="PANTHER" id="PTHR12243">
    <property type="entry name" value="MADF DOMAIN TRANSCRIPTION FACTOR"/>
    <property type="match status" value="1"/>
</dbReference>
<dbReference type="GO" id="GO:0005634">
    <property type="term" value="C:nucleus"/>
    <property type="evidence" value="ECO:0007669"/>
    <property type="project" value="TreeGrafter"/>
</dbReference>
<dbReference type="SMART" id="SM00595">
    <property type="entry name" value="MADF"/>
    <property type="match status" value="1"/>
</dbReference>
<dbReference type="GO" id="GO:0005667">
    <property type="term" value="C:transcription regulator complex"/>
    <property type="evidence" value="ECO:0007669"/>
    <property type="project" value="TreeGrafter"/>
</dbReference>
<sequence length="350" mass="39229">MVATWNDDARVVLIDEMRKRTEMWDSRRERYASTDRKKEVFSEIAATINASGVCATQIFTEDDVRTQWKNLKDTFKRKLKKRQADVDAGVEDAEPTWRFWSKMLFIRHECHHDAPSASINASVNTENSFPEMTAVDTPPHSLESLLSLVEKQISDESSNSVDGNGASAELGNASTSLPQNSFACEGTEINSNHSIHSPEETDVRVCWADGHVVMKVLGEVRCGGTMTGHMYLCAESWPELYFTAANSIEKNGVASHSPIHHSATALTRLRRKALKRKALEVDAATLMCSMHPKADFEDEYTWFGRSVASSLRRLSDSAPIVSLTLKKQISDLIYEAELKQLMRSQKVEEA</sequence>
<reference evidence="3" key="1">
    <citation type="submission" date="2017-02" db="UniProtKB">
        <authorList>
            <consortium name="WormBaseParasite"/>
        </authorList>
    </citation>
    <scope>IDENTIFICATION</scope>
</reference>
<dbReference type="Pfam" id="PF10545">
    <property type="entry name" value="MADF_DNA_bdg"/>
    <property type="match status" value="1"/>
</dbReference>
<dbReference type="GO" id="GO:0006357">
    <property type="term" value="P:regulation of transcription by RNA polymerase II"/>
    <property type="evidence" value="ECO:0007669"/>
    <property type="project" value="TreeGrafter"/>
</dbReference>
<accession>A0A0M3HVU4</accession>
<dbReference type="PROSITE" id="PS51029">
    <property type="entry name" value="MADF"/>
    <property type="match status" value="1"/>
</dbReference>
<protein>
    <submittedName>
        <fullName evidence="3">MADF domain-containing protein</fullName>
    </submittedName>
</protein>
<organism evidence="2 3">
    <name type="scientific">Ascaris lumbricoides</name>
    <name type="common">Giant roundworm</name>
    <dbReference type="NCBI Taxonomy" id="6252"/>
    <lineage>
        <taxon>Eukaryota</taxon>
        <taxon>Metazoa</taxon>
        <taxon>Ecdysozoa</taxon>
        <taxon>Nematoda</taxon>
        <taxon>Chromadorea</taxon>
        <taxon>Rhabditida</taxon>
        <taxon>Spirurina</taxon>
        <taxon>Ascaridomorpha</taxon>
        <taxon>Ascaridoidea</taxon>
        <taxon>Ascarididae</taxon>
        <taxon>Ascaris</taxon>
    </lineage>
</organism>
<dbReference type="InterPro" id="IPR039353">
    <property type="entry name" value="TF_Adf1"/>
</dbReference>
<feature type="domain" description="MADF" evidence="1">
    <location>
        <begin position="12"/>
        <end position="111"/>
    </location>
</feature>
<name>A0A0M3HVU4_ASCLU</name>
<keyword evidence="2" id="KW-1185">Reference proteome</keyword>
<dbReference type="Proteomes" id="UP000036681">
    <property type="component" value="Unplaced"/>
</dbReference>
<dbReference type="WBParaSite" id="ALUE_0000714101-mRNA-1">
    <property type="protein sequence ID" value="ALUE_0000714101-mRNA-1"/>
    <property type="gene ID" value="ALUE_0000714101"/>
</dbReference>
<dbReference type="InterPro" id="IPR006578">
    <property type="entry name" value="MADF-dom"/>
</dbReference>